<evidence type="ECO:0000313" key="2">
    <source>
        <dbReference type="Proteomes" id="UP001060085"/>
    </source>
</evidence>
<accession>A0ACC0B5K1</accession>
<protein>
    <submittedName>
        <fullName evidence="1">Uncharacterized protein</fullName>
    </submittedName>
</protein>
<keyword evidence="2" id="KW-1185">Reference proteome</keyword>
<proteinExistence type="predicted"/>
<dbReference type="EMBL" id="CM044704">
    <property type="protein sequence ID" value="KAI5667924.1"/>
    <property type="molecule type" value="Genomic_DNA"/>
</dbReference>
<comment type="caution">
    <text evidence="1">The sequence shown here is derived from an EMBL/GenBank/DDBJ whole genome shotgun (WGS) entry which is preliminary data.</text>
</comment>
<name>A0ACC0B5K1_CATRO</name>
<dbReference type="Proteomes" id="UP001060085">
    <property type="component" value="Linkage Group LG04"/>
</dbReference>
<reference evidence="2" key="1">
    <citation type="journal article" date="2023" name="Nat. Plants">
        <title>Single-cell RNA sequencing provides a high-resolution roadmap for understanding the multicellular compartmentation of specialized metabolism.</title>
        <authorList>
            <person name="Sun S."/>
            <person name="Shen X."/>
            <person name="Li Y."/>
            <person name="Li Y."/>
            <person name="Wang S."/>
            <person name="Li R."/>
            <person name="Zhang H."/>
            <person name="Shen G."/>
            <person name="Guo B."/>
            <person name="Wei J."/>
            <person name="Xu J."/>
            <person name="St-Pierre B."/>
            <person name="Chen S."/>
            <person name="Sun C."/>
        </authorList>
    </citation>
    <scope>NUCLEOTIDE SEQUENCE [LARGE SCALE GENOMIC DNA]</scope>
</reference>
<evidence type="ECO:0000313" key="1">
    <source>
        <dbReference type="EMBL" id="KAI5667924.1"/>
    </source>
</evidence>
<gene>
    <name evidence="1" type="ORF">M9H77_17777</name>
</gene>
<organism evidence="1 2">
    <name type="scientific">Catharanthus roseus</name>
    <name type="common">Madagascar periwinkle</name>
    <name type="synonym">Vinca rosea</name>
    <dbReference type="NCBI Taxonomy" id="4058"/>
    <lineage>
        <taxon>Eukaryota</taxon>
        <taxon>Viridiplantae</taxon>
        <taxon>Streptophyta</taxon>
        <taxon>Embryophyta</taxon>
        <taxon>Tracheophyta</taxon>
        <taxon>Spermatophyta</taxon>
        <taxon>Magnoliopsida</taxon>
        <taxon>eudicotyledons</taxon>
        <taxon>Gunneridae</taxon>
        <taxon>Pentapetalae</taxon>
        <taxon>asterids</taxon>
        <taxon>lamiids</taxon>
        <taxon>Gentianales</taxon>
        <taxon>Apocynaceae</taxon>
        <taxon>Rauvolfioideae</taxon>
        <taxon>Vinceae</taxon>
        <taxon>Catharanthinae</taxon>
        <taxon>Catharanthus</taxon>
    </lineage>
</organism>
<sequence length="162" mass="19192">MFKLIFSEIAKIRKAFFAYFGEIWNWENLMFSIRLVIDCEWGDGDGVPIEQSLVDDDDSDDDRFEEYVDYGEFFQTVREFNSRNEMIEWAKEQAVKYNIYLVIVQSKGSNDGSRVCVWLQCERRQKPRKKQSTIEDDVEEGERRKHKCSGPKSCRCPFKLKG</sequence>